<keyword evidence="3" id="KW-1185">Reference proteome</keyword>
<feature type="compositionally biased region" description="Low complexity" evidence="1">
    <location>
        <begin position="273"/>
        <end position="291"/>
    </location>
</feature>
<dbReference type="Pfam" id="PF10294">
    <property type="entry name" value="Methyltransf_16"/>
    <property type="match status" value="2"/>
</dbReference>
<dbReference type="SUPFAM" id="SSF53335">
    <property type="entry name" value="S-adenosyl-L-methionine-dependent methyltransferases"/>
    <property type="match status" value="1"/>
</dbReference>
<name>A0A9P6SZ16_9FUNG</name>
<keyword evidence="2" id="KW-0808">Transferase</keyword>
<evidence type="ECO:0000256" key="1">
    <source>
        <dbReference type="SAM" id="MobiDB-lite"/>
    </source>
</evidence>
<dbReference type="Gene3D" id="3.40.50.150">
    <property type="entry name" value="Vaccinia Virus protein VP39"/>
    <property type="match status" value="1"/>
</dbReference>
<dbReference type="InterPro" id="IPR029063">
    <property type="entry name" value="SAM-dependent_MTases_sf"/>
</dbReference>
<feature type="compositionally biased region" description="Low complexity" evidence="1">
    <location>
        <begin position="232"/>
        <end position="250"/>
    </location>
</feature>
<gene>
    <name evidence="2" type="primary">METTL21D</name>
    <name evidence="2" type="ORF">BGZ80_011602</name>
</gene>
<dbReference type="GO" id="GO:0032259">
    <property type="term" value="P:methylation"/>
    <property type="evidence" value="ECO:0007669"/>
    <property type="project" value="UniProtKB-KW"/>
</dbReference>
<protein>
    <submittedName>
        <fullName evidence="2">Methyltransferase-like protein 21D</fullName>
    </submittedName>
</protein>
<feature type="compositionally biased region" description="Polar residues" evidence="1">
    <location>
        <begin position="251"/>
        <end position="272"/>
    </location>
</feature>
<dbReference type="GO" id="GO:0008168">
    <property type="term" value="F:methyltransferase activity"/>
    <property type="evidence" value="ECO:0007669"/>
    <property type="project" value="UniProtKB-KW"/>
</dbReference>
<evidence type="ECO:0000313" key="2">
    <source>
        <dbReference type="EMBL" id="KAG0012655.1"/>
    </source>
</evidence>
<proteinExistence type="predicted"/>
<evidence type="ECO:0000313" key="3">
    <source>
        <dbReference type="Proteomes" id="UP000703661"/>
    </source>
</evidence>
<accession>A0A9P6SZ16</accession>
<dbReference type="PANTHER" id="PTHR14614:SF109">
    <property type="entry name" value="RIBOSOMAL LYSINE N-METHYLTRANSFERASE 5"/>
    <property type="match status" value="1"/>
</dbReference>
<dbReference type="AlphaFoldDB" id="A0A9P6SZ16"/>
<sequence length="398" mass="42643">MCDEACTQGRTGQQQDQEEIRAGERIDLKDVFLSSREFEFNDYSIDPLEIEEDPTGLLKGGVGSTIWDAAIVLAKYLERSDLLQLTKSKSSASSTPINILELGSGTGIVGLVAARILSTKGYHGSKVVLTDKDNVVPLLQRNVENNASEGIDIESRILDWEAVSGIKAKVIKPATATEDDEEGSTKSIAPSTRLSADVITEELASLATNSTVVTLDSTSSISTTSIAATPITSTTSTSTAPTPTVPATPINADSVTPTNTAMISPTKTNSVIPTDTAPTTSAGTTPAATLANDPTSTASTTTANVQDLLAIEWDTVILSDCIWVPSLYESLIGTINTLIKPGSKTQLVIAFEKRNFSEEMEFFALLGNTFRFKDVKPEDQDPNYQSEDIYLFVCQRRT</sequence>
<feature type="region of interest" description="Disordered" evidence="1">
    <location>
        <begin position="232"/>
        <end position="298"/>
    </location>
</feature>
<dbReference type="InterPro" id="IPR019410">
    <property type="entry name" value="Methyltransf_16"/>
</dbReference>
<comment type="caution">
    <text evidence="2">The sequence shown here is derived from an EMBL/GenBank/DDBJ whole genome shotgun (WGS) entry which is preliminary data.</text>
</comment>
<dbReference type="PANTHER" id="PTHR14614">
    <property type="entry name" value="HEPATOCELLULAR CARCINOMA-ASSOCIATED ANTIGEN"/>
    <property type="match status" value="1"/>
</dbReference>
<keyword evidence="2" id="KW-0489">Methyltransferase</keyword>
<reference evidence="2" key="1">
    <citation type="journal article" date="2020" name="Fungal Divers.">
        <title>Resolving the Mortierellaceae phylogeny through synthesis of multi-gene phylogenetics and phylogenomics.</title>
        <authorList>
            <person name="Vandepol N."/>
            <person name="Liber J."/>
            <person name="Desiro A."/>
            <person name="Na H."/>
            <person name="Kennedy M."/>
            <person name="Barry K."/>
            <person name="Grigoriev I.V."/>
            <person name="Miller A.N."/>
            <person name="O'Donnell K."/>
            <person name="Stajich J.E."/>
            <person name="Bonito G."/>
        </authorList>
    </citation>
    <scope>NUCLEOTIDE SEQUENCE</scope>
    <source>
        <strain evidence="2">NRRL 2769</strain>
    </source>
</reference>
<dbReference type="EMBL" id="JAAAID010000953">
    <property type="protein sequence ID" value="KAG0012655.1"/>
    <property type="molecule type" value="Genomic_DNA"/>
</dbReference>
<organism evidence="2 3">
    <name type="scientific">Entomortierella chlamydospora</name>
    <dbReference type="NCBI Taxonomy" id="101097"/>
    <lineage>
        <taxon>Eukaryota</taxon>
        <taxon>Fungi</taxon>
        <taxon>Fungi incertae sedis</taxon>
        <taxon>Mucoromycota</taxon>
        <taxon>Mortierellomycotina</taxon>
        <taxon>Mortierellomycetes</taxon>
        <taxon>Mortierellales</taxon>
        <taxon>Mortierellaceae</taxon>
        <taxon>Entomortierella</taxon>
    </lineage>
</organism>
<dbReference type="Proteomes" id="UP000703661">
    <property type="component" value="Unassembled WGS sequence"/>
</dbReference>